<dbReference type="CDD" id="cd04514">
    <property type="entry name" value="Taspase1_like"/>
    <property type="match status" value="1"/>
</dbReference>
<sequence>MAVVKECIRALEDSPLTNAGIGSQVNRDCKVECDASIVDGYTQNGASVCAVPDASNAIDIAHLLTIRGGPACLAGEGALRWFIGNGGENARRDLITESQRKMFAKRSALLGGRNTKSPDPDEEVAFDTVGAVVLLGGMISAGVSSGGTFLKYPGRVGQAGVYGAGCWANHSVGISTSGTGEHLIRTLLASRCVDALGIPSTTYDDTRNSTPPVMRLQTFLERNFVSSPLVSGEANPYGAAAGIIGIVYDEASQSCDFVWAHTSANFMLAYSSGKSDRVHVKICSQPEIEDIEKVKVYASGKTVRLRRGGNTPKEPNECAEN</sequence>
<gene>
    <name evidence="5" type="primary">LOC100909130</name>
</gene>
<evidence type="ECO:0000313" key="4">
    <source>
        <dbReference type="Proteomes" id="UP000694867"/>
    </source>
</evidence>
<keyword evidence="4" id="KW-1185">Reference proteome</keyword>
<dbReference type="InterPro" id="IPR000246">
    <property type="entry name" value="Peptidase_T2"/>
</dbReference>
<dbReference type="SUPFAM" id="SSF56235">
    <property type="entry name" value="N-terminal nucleophile aminohydrolases (Ntn hydrolases)"/>
    <property type="match status" value="1"/>
</dbReference>
<dbReference type="KEGG" id="goe:100909130"/>
<dbReference type="Gene3D" id="3.60.20.30">
    <property type="entry name" value="(Glycosyl)asparaginase"/>
    <property type="match status" value="1"/>
</dbReference>
<dbReference type="GO" id="GO:0004298">
    <property type="term" value="F:threonine-type endopeptidase activity"/>
    <property type="evidence" value="ECO:0007669"/>
    <property type="project" value="InterPro"/>
</dbReference>
<evidence type="ECO:0000313" key="5">
    <source>
        <dbReference type="RefSeq" id="XP_003745682.1"/>
    </source>
</evidence>
<dbReference type="PANTHER" id="PTHR10188">
    <property type="entry name" value="L-ASPARAGINASE"/>
    <property type="match status" value="1"/>
</dbReference>
<dbReference type="GeneID" id="100909130"/>
<feature type="active site" description="Nucleophile" evidence="2">
    <location>
        <position position="128"/>
    </location>
</feature>
<dbReference type="GO" id="GO:0051604">
    <property type="term" value="P:protein maturation"/>
    <property type="evidence" value="ECO:0007669"/>
    <property type="project" value="TreeGrafter"/>
</dbReference>
<reference evidence="5" key="1">
    <citation type="submission" date="2025-08" db="UniProtKB">
        <authorList>
            <consortium name="RefSeq"/>
        </authorList>
    </citation>
    <scope>IDENTIFICATION</scope>
</reference>
<evidence type="ECO:0000256" key="2">
    <source>
        <dbReference type="PIRSR" id="PIRSR600246-1"/>
    </source>
</evidence>
<protein>
    <submittedName>
        <fullName evidence="5">Threonine aspartase 1</fullName>
    </submittedName>
</protein>
<proteinExistence type="inferred from homology"/>
<evidence type="ECO:0000256" key="1">
    <source>
        <dbReference type="ARBA" id="ARBA00010872"/>
    </source>
</evidence>
<dbReference type="PANTHER" id="PTHR10188:SF8">
    <property type="entry name" value="THREONINE ASPARTASE 1"/>
    <property type="match status" value="1"/>
</dbReference>
<dbReference type="Pfam" id="PF01112">
    <property type="entry name" value="Asparaginase_2"/>
    <property type="match status" value="1"/>
</dbReference>
<dbReference type="AlphaFoldDB" id="A0AAJ6QVY8"/>
<dbReference type="InterPro" id="IPR029055">
    <property type="entry name" value="Ntn_hydrolases_N"/>
</dbReference>
<name>A0AAJ6QVY8_9ACAR</name>
<dbReference type="InterPro" id="IPR037464">
    <property type="entry name" value="Taspase1"/>
</dbReference>
<dbReference type="RefSeq" id="XP_003745682.1">
    <property type="nucleotide sequence ID" value="XM_003745634.1"/>
</dbReference>
<accession>A0AAJ6QVY8</accession>
<dbReference type="CTD" id="55617"/>
<organism evidence="4 5">
    <name type="scientific">Galendromus occidentalis</name>
    <name type="common">western predatory mite</name>
    <dbReference type="NCBI Taxonomy" id="34638"/>
    <lineage>
        <taxon>Eukaryota</taxon>
        <taxon>Metazoa</taxon>
        <taxon>Ecdysozoa</taxon>
        <taxon>Arthropoda</taxon>
        <taxon>Chelicerata</taxon>
        <taxon>Arachnida</taxon>
        <taxon>Acari</taxon>
        <taxon>Parasitiformes</taxon>
        <taxon>Mesostigmata</taxon>
        <taxon>Gamasina</taxon>
        <taxon>Phytoseioidea</taxon>
        <taxon>Phytoseiidae</taxon>
        <taxon>Typhlodrominae</taxon>
        <taxon>Galendromus</taxon>
    </lineage>
</organism>
<comment type="similarity">
    <text evidence="1">Belongs to the Ntn-hydrolase family.</text>
</comment>
<dbReference type="Proteomes" id="UP000694867">
    <property type="component" value="Unplaced"/>
</dbReference>
<feature type="site" description="Cleavage; by autolysis" evidence="3">
    <location>
        <begin position="127"/>
        <end position="128"/>
    </location>
</feature>
<evidence type="ECO:0000256" key="3">
    <source>
        <dbReference type="PIRSR" id="PIRSR600246-3"/>
    </source>
</evidence>
<dbReference type="GO" id="GO:0005737">
    <property type="term" value="C:cytoplasm"/>
    <property type="evidence" value="ECO:0007669"/>
    <property type="project" value="TreeGrafter"/>
</dbReference>